<feature type="region of interest" description="Disordered" evidence="5">
    <location>
        <begin position="1"/>
        <end position="171"/>
    </location>
</feature>
<feature type="compositionally biased region" description="Polar residues" evidence="5">
    <location>
        <begin position="273"/>
        <end position="284"/>
    </location>
</feature>
<feature type="compositionally biased region" description="Basic and acidic residues" evidence="5">
    <location>
        <begin position="64"/>
        <end position="84"/>
    </location>
</feature>
<evidence type="ECO:0000256" key="3">
    <source>
        <dbReference type="ARBA" id="ARBA00023306"/>
    </source>
</evidence>
<feature type="compositionally biased region" description="Basic and acidic residues" evidence="5">
    <location>
        <begin position="454"/>
        <end position="463"/>
    </location>
</feature>
<keyword evidence="3 4" id="KW-0131">Cell cycle</keyword>
<dbReference type="PRINTS" id="PR00296">
    <property type="entry name" value="CYCLINKINASE"/>
</dbReference>
<keyword evidence="7" id="KW-1185">Reference proteome</keyword>
<dbReference type="OrthoDB" id="440676at2759"/>
<evidence type="ECO:0000313" key="6">
    <source>
        <dbReference type="EMBL" id="KND04941.1"/>
    </source>
</evidence>
<sequence length="463" mass="52047">MIGRNTNTRGIAAARPLAVPGGRYQMSRPQGGNPGGAANMPHAKAQKSDCRDEQDDDYYDGDDREQSSGVDEKDNAMNAEKENLPPRPTRHVASQHKTDLLPPLPQLKRHTTLPAPAPQHKNQSELLPPVPQLRKHTTRAAPVPQPKKQSSLPSLPQQKKQKTAAQQKPVANPVSNFVLPKLVLPDTPRAEELIEQIHYSARYYCDTFEYRHVILPKALYEMVPATHKRRLLSENEWRAIGIQQSVGWVHYMLHNPEPHIFAFRREKYYQEKLQGQHQPSQATQEDVHANGSTAKEEGEEDSWDEDEEELGESDVEEEEEYEREDIDEQQLCITDTTSDEEVDQRGEINGGKLYLSDSDLPTSEVDEGKQCLSDPDSPPPEAMAEQRMEETSTVSLQDGVRRSTRLGGSRQAQTSQSGRQPSQSWEPQSGAQPTATLRQHGRVEAATVDLPRPPAERRSSRRA</sequence>
<organism evidence="6 7">
    <name type="scientific">Spizellomyces punctatus (strain DAOM BR117)</name>
    <dbReference type="NCBI Taxonomy" id="645134"/>
    <lineage>
        <taxon>Eukaryota</taxon>
        <taxon>Fungi</taxon>
        <taxon>Fungi incertae sedis</taxon>
        <taxon>Chytridiomycota</taxon>
        <taxon>Chytridiomycota incertae sedis</taxon>
        <taxon>Chytridiomycetes</taxon>
        <taxon>Spizellomycetales</taxon>
        <taxon>Spizellomycetaceae</taxon>
        <taxon>Spizellomyces</taxon>
    </lineage>
</organism>
<feature type="compositionally biased region" description="Polar residues" evidence="5">
    <location>
        <begin position="147"/>
        <end position="156"/>
    </location>
</feature>
<dbReference type="RefSeq" id="XP_016612980.1">
    <property type="nucleotide sequence ID" value="XM_016748961.1"/>
</dbReference>
<feature type="region of interest" description="Disordered" evidence="5">
    <location>
        <begin position="272"/>
        <end position="463"/>
    </location>
</feature>
<dbReference type="Pfam" id="PF01111">
    <property type="entry name" value="CKS"/>
    <property type="match status" value="1"/>
</dbReference>
<dbReference type="AlphaFoldDB" id="A0A0L0HUA7"/>
<dbReference type="Gene3D" id="3.30.170.10">
    <property type="entry name" value="Cyclin-dependent kinase, regulatory subunit"/>
    <property type="match status" value="1"/>
</dbReference>
<keyword evidence="2 4" id="KW-0132">Cell division</keyword>
<dbReference type="GO" id="GO:0051301">
    <property type="term" value="P:cell division"/>
    <property type="evidence" value="ECO:0007669"/>
    <property type="project" value="UniProtKB-UniRule"/>
</dbReference>
<dbReference type="GeneID" id="27684349"/>
<dbReference type="InParanoid" id="A0A0L0HUA7"/>
<comment type="similarity">
    <text evidence="1 4">Belongs to the CKS family.</text>
</comment>
<feature type="compositionally biased region" description="Polar residues" evidence="5">
    <location>
        <begin position="410"/>
        <end position="437"/>
    </location>
</feature>
<accession>A0A0L0HUA7</accession>
<protein>
    <recommendedName>
        <fullName evidence="4">Cyclin-dependent kinases regulatory subunit</fullName>
    </recommendedName>
</protein>
<evidence type="ECO:0000313" key="7">
    <source>
        <dbReference type="Proteomes" id="UP000053201"/>
    </source>
</evidence>
<dbReference type="Proteomes" id="UP000053201">
    <property type="component" value="Unassembled WGS sequence"/>
</dbReference>
<dbReference type="SUPFAM" id="SSF55637">
    <property type="entry name" value="Cell cycle regulatory proteins"/>
    <property type="match status" value="1"/>
</dbReference>
<dbReference type="GO" id="GO:0016538">
    <property type="term" value="F:cyclin-dependent protein serine/threonine kinase regulator activity"/>
    <property type="evidence" value="ECO:0007669"/>
    <property type="project" value="InterPro"/>
</dbReference>
<evidence type="ECO:0000256" key="2">
    <source>
        <dbReference type="ARBA" id="ARBA00022618"/>
    </source>
</evidence>
<comment type="function">
    <text evidence="4">Binds to the catalytic subunit of the cyclin dependent kinases and is essential for their biological function.</text>
</comment>
<dbReference type="SMART" id="SM01084">
    <property type="entry name" value="CKS"/>
    <property type="match status" value="1"/>
</dbReference>
<dbReference type="eggNOG" id="KOG3484">
    <property type="taxonomic scope" value="Eukaryota"/>
</dbReference>
<proteinExistence type="inferred from homology"/>
<evidence type="ECO:0000256" key="5">
    <source>
        <dbReference type="SAM" id="MobiDB-lite"/>
    </source>
</evidence>
<dbReference type="VEuPathDB" id="FungiDB:SPPG_00631"/>
<dbReference type="STRING" id="645134.A0A0L0HUA7"/>
<dbReference type="InterPro" id="IPR036858">
    <property type="entry name" value="Cyclin-dep_kinase_reg-sub_sf"/>
</dbReference>
<dbReference type="InterPro" id="IPR000789">
    <property type="entry name" value="Cyclin-dep_kinase_reg-sub"/>
</dbReference>
<gene>
    <name evidence="6" type="ORF">SPPG_00631</name>
</gene>
<feature type="compositionally biased region" description="Acidic residues" evidence="5">
    <location>
        <begin position="52"/>
        <end position="63"/>
    </location>
</feature>
<evidence type="ECO:0000256" key="1">
    <source>
        <dbReference type="ARBA" id="ARBA00007782"/>
    </source>
</evidence>
<feature type="compositionally biased region" description="Acidic residues" evidence="5">
    <location>
        <begin position="297"/>
        <end position="328"/>
    </location>
</feature>
<dbReference type="EMBL" id="KQ257450">
    <property type="protein sequence ID" value="KND04941.1"/>
    <property type="molecule type" value="Genomic_DNA"/>
</dbReference>
<reference evidence="6 7" key="1">
    <citation type="submission" date="2009-08" db="EMBL/GenBank/DDBJ databases">
        <title>The Genome Sequence of Spizellomyces punctatus strain DAOM BR117.</title>
        <authorList>
            <consortium name="The Broad Institute Genome Sequencing Platform"/>
            <person name="Russ C."/>
            <person name="Cuomo C."/>
            <person name="Shea T."/>
            <person name="Young S.K."/>
            <person name="Zeng Q."/>
            <person name="Koehrsen M."/>
            <person name="Haas B."/>
            <person name="Borodovsky M."/>
            <person name="Guigo R."/>
            <person name="Alvarado L."/>
            <person name="Berlin A."/>
            <person name="Bochicchio J."/>
            <person name="Borenstein D."/>
            <person name="Chapman S."/>
            <person name="Chen Z."/>
            <person name="Engels R."/>
            <person name="Freedman E."/>
            <person name="Gellesch M."/>
            <person name="Goldberg J."/>
            <person name="Griggs A."/>
            <person name="Gujja S."/>
            <person name="Heiman D."/>
            <person name="Hepburn T."/>
            <person name="Howarth C."/>
            <person name="Jen D."/>
            <person name="Larson L."/>
            <person name="Lewis B."/>
            <person name="Mehta T."/>
            <person name="Park D."/>
            <person name="Pearson M."/>
            <person name="Roberts A."/>
            <person name="Saif S."/>
            <person name="Shenoy N."/>
            <person name="Sisk P."/>
            <person name="Stolte C."/>
            <person name="Sykes S."/>
            <person name="Thomson T."/>
            <person name="Walk T."/>
            <person name="White J."/>
            <person name="Yandava C."/>
            <person name="Burger G."/>
            <person name="Gray M.W."/>
            <person name="Holland P.W.H."/>
            <person name="King N."/>
            <person name="Lang F.B.F."/>
            <person name="Roger A.J."/>
            <person name="Ruiz-Trillo I."/>
            <person name="Lander E."/>
            <person name="Nusbaum C."/>
        </authorList>
    </citation>
    <scope>NUCLEOTIDE SEQUENCE [LARGE SCALE GENOMIC DNA]</scope>
    <source>
        <strain evidence="6 7">DAOM BR117</strain>
    </source>
</reference>
<name>A0A0L0HUA7_SPIPD</name>
<evidence type="ECO:0000256" key="4">
    <source>
        <dbReference type="RuleBase" id="RU311113"/>
    </source>
</evidence>
<dbReference type="PANTHER" id="PTHR23415">
    <property type="entry name" value="CYCLIN-DEPENDENT KINASES REGULATORY SUBUNIT/60S RIBOSOME SUBUNIT BIOGENESIS PROTEIN NIP7"/>
    <property type="match status" value="1"/>
</dbReference>